<evidence type="ECO:0000313" key="2">
    <source>
        <dbReference type="Proteomes" id="UP001583193"/>
    </source>
</evidence>
<keyword evidence="2" id="KW-1185">Reference proteome</keyword>
<dbReference type="SUPFAM" id="SSF52047">
    <property type="entry name" value="RNI-like"/>
    <property type="match status" value="1"/>
</dbReference>
<gene>
    <name evidence="1" type="ORF">Plec18167_002120</name>
</gene>
<name>A0ABR3Y895_9EURO</name>
<protein>
    <submittedName>
        <fullName evidence="1">Uncharacterized protein</fullName>
    </submittedName>
</protein>
<organism evidence="1 2">
    <name type="scientific">Paecilomyces lecythidis</name>
    <dbReference type="NCBI Taxonomy" id="3004212"/>
    <lineage>
        <taxon>Eukaryota</taxon>
        <taxon>Fungi</taxon>
        <taxon>Dikarya</taxon>
        <taxon>Ascomycota</taxon>
        <taxon>Pezizomycotina</taxon>
        <taxon>Eurotiomycetes</taxon>
        <taxon>Eurotiomycetidae</taxon>
        <taxon>Eurotiales</taxon>
        <taxon>Thermoascaceae</taxon>
        <taxon>Paecilomyces</taxon>
    </lineage>
</organism>
<sequence length="472" mass="55750">MSLPLEQFRLRILRANSLYFDRYLPAIQRILPSLPHLRRLEWRDRIEVDYGFFESLIKSNIQTLKLFDIEPMREYHMDMLKRLPTESWRLRALYLQLSDFSEDEEPVAHRYPPLSISIIRACVETLESLTWVVEGPTESRDPPVPTDGDSTFPHFPKLRELTLIRNTWLLYPPTILHSLIPPSEECSLRSLCIDPEDTVVSGLLDKRGKIPSLERLELYNTCPRLPMDFILANDQLSKLSFRFPLSSEFMRRKLLPALSHSFTNLTSLHLTWDTDFIPREDLEIIGTMNGLEQVWFSAGSQTGRYYDWLIDHQAMRETFLHLPKLRKFAFSRDSYLSTSNTPVERYYFERYTVEVMRATEDADQFLQGRSRHNTSFPKLCKMIWEGLHRDRMLAEAQKYIEQLPNHPLEWIYFGQIPMDVKCVSGRKKAYPSFHKRDDCLTHLRKMFNWDTYDLVESDYYLGQTGNDPGEDE</sequence>
<dbReference type="EMBL" id="JAVDPF010000004">
    <property type="protein sequence ID" value="KAL1884530.1"/>
    <property type="molecule type" value="Genomic_DNA"/>
</dbReference>
<reference evidence="1 2" key="1">
    <citation type="journal article" date="2024" name="IMA Fungus">
        <title>IMA Genome - F19 : A genome assembly and annotation guide to empower mycologists, including annotated draft genome sequences of Ceratocystis pirilliformis, Diaporthe australafricana, Fusarium ophioides, Paecilomyces lecythidis, and Sporothrix stenoceras.</title>
        <authorList>
            <person name="Aylward J."/>
            <person name="Wilson A.M."/>
            <person name="Visagie C.M."/>
            <person name="Spraker J."/>
            <person name="Barnes I."/>
            <person name="Buitendag C."/>
            <person name="Ceriani C."/>
            <person name="Del Mar Angel L."/>
            <person name="du Plessis D."/>
            <person name="Fuchs T."/>
            <person name="Gasser K."/>
            <person name="Kramer D."/>
            <person name="Li W."/>
            <person name="Munsamy K."/>
            <person name="Piso A."/>
            <person name="Price J.L."/>
            <person name="Sonnekus B."/>
            <person name="Thomas C."/>
            <person name="van der Nest A."/>
            <person name="van Dijk A."/>
            <person name="van Heerden A."/>
            <person name="van Vuuren N."/>
            <person name="Yilmaz N."/>
            <person name="Duong T.A."/>
            <person name="van der Merwe N.A."/>
            <person name="Wingfield M.J."/>
            <person name="Wingfield B.D."/>
        </authorList>
    </citation>
    <scope>NUCLEOTIDE SEQUENCE [LARGE SCALE GENOMIC DNA]</scope>
    <source>
        <strain evidence="1 2">CMW 18167</strain>
    </source>
</reference>
<dbReference type="Proteomes" id="UP001583193">
    <property type="component" value="Unassembled WGS sequence"/>
</dbReference>
<accession>A0ABR3Y895</accession>
<dbReference type="Gene3D" id="3.80.10.10">
    <property type="entry name" value="Ribonuclease Inhibitor"/>
    <property type="match status" value="1"/>
</dbReference>
<evidence type="ECO:0000313" key="1">
    <source>
        <dbReference type="EMBL" id="KAL1884530.1"/>
    </source>
</evidence>
<dbReference type="InterPro" id="IPR032675">
    <property type="entry name" value="LRR_dom_sf"/>
</dbReference>
<proteinExistence type="predicted"/>
<comment type="caution">
    <text evidence="1">The sequence shown here is derived from an EMBL/GenBank/DDBJ whole genome shotgun (WGS) entry which is preliminary data.</text>
</comment>